<dbReference type="Proteomes" id="UP000218231">
    <property type="component" value="Unassembled WGS sequence"/>
</dbReference>
<accession>A0A2A2JSN6</accession>
<keyword evidence="1" id="KW-0472">Membrane</keyword>
<evidence type="ECO:0000256" key="1">
    <source>
        <dbReference type="SAM" id="Phobius"/>
    </source>
</evidence>
<feature type="transmembrane region" description="Helical" evidence="1">
    <location>
        <begin position="49"/>
        <end position="69"/>
    </location>
</feature>
<comment type="caution">
    <text evidence="2">The sequence shown here is derived from an EMBL/GenBank/DDBJ whole genome shotgun (WGS) entry which is preliminary data.</text>
</comment>
<proteinExistence type="predicted"/>
<evidence type="ECO:0000313" key="3">
    <source>
        <dbReference type="Proteomes" id="UP000218231"/>
    </source>
</evidence>
<keyword evidence="1" id="KW-1133">Transmembrane helix</keyword>
<gene>
    <name evidence="2" type="ORF">WR25_17876</name>
</gene>
<dbReference type="EMBL" id="LIAE01010247">
    <property type="protein sequence ID" value="PAV64683.1"/>
    <property type="molecule type" value="Genomic_DNA"/>
</dbReference>
<sequence length="71" mass="7917">MSRNTRSDTYIKAGSDSSYDSDECSRRYAEPHLEGYCCMGRISIKKAAMIAGIFSVIQLVLNFCLFLTAPI</sequence>
<reference evidence="2 3" key="1">
    <citation type="journal article" date="2017" name="Curr. Biol.">
        <title>Genome architecture and evolution of a unichromosomal asexual nematode.</title>
        <authorList>
            <person name="Fradin H."/>
            <person name="Zegar C."/>
            <person name="Gutwein M."/>
            <person name="Lucas J."/>
            <person name="Kovtun M."/>
            <person name="Corcoran D."/>
            <person name="Baugh L.R."/>
            <person name="Kiontke K."/>
            <person name="Gunsalus K."/>
            <person name="Fitch D.H."/>
            <person name="Piano F."/>
        </authorList>
    </citation>
    <scope>NUCLEOTIDE SEQUENCE [LARGE SCALE GENOMIC DNA]</scope>
    <source>
        <strain evidence="2">PF1309</strain>
    </source>
</reference>
<evidence type="ECO:0000313" key="2">
    <source>
        <dbReference type="EMBL" id="PAV64683.1"/>
    </source>
</evidence>
<name>A0A2A2JSN6_9BILA</name>
<keyword evidence="1" id="KW-0812">Transmembrane</keyword>
<dbReference type="AlphaFoldDB" id="A0A2A2JSN6"/>
<organism evidence="2 3">
    <name type="scientific">Diploscapter pachys</name>
    <dbReference type="NCBI Taxonomy" id="2018661"/>
    <lineage>
        <taxon>Eukaryota</taxon>
        <taxon>Metazoa</taxon>
        <taxon>Ecdysozoa</taxon>
        <taxon>Nematoda</taxon>
        <taxon>Chromadorea</taxon>
        <taxon>Rhabditida</taxon>
        <taxon>Rhabditina</taxon>
        <taxon>Rhabditomorpha</taxon>
        <taxon>Rhabditoidea</taxon>
        <taxon>Rhabditidae</taxon>
        <taxon>Diploscapter</taxon>
    </lineage>
</organism>
<protein>
    <submittedName>
        <fullName evidence="2">Uncharacterized protein</fullName>
    </submittedName>
</protein>
<keyword evidence="3" id="KW-1185">Reference proteome</keyword>
<dbReference type="OrthoDB" id="5799156at2759"/>